<dbReference type="RefSeq" id="XP_032803697.1">
    <property type="nucleotide sequence ID" value="XM_032947806.1"/>
</dbReference>
<dbReference type="InterPro" id="IPR011009">
    <property type="entry name" value="Kinase-like_dom_sf"/>
</dbReference>
<accession>A0AAJ7SQJ5</accession>
<dbReference type="Pfam" id="PF03109">
    <property type="entry name" value="ABC1"/>
    <property type="match status" value="1"/>
</dbReference>
<dbReference type="Gene3D" id="1.10.510.10">
    <property type="entry name" value="Transferase(Phosphotransferase) domain 1"/>
    <property type="match status" value="1"/>
</dbReference>
<evidence type="ECO:0000313" key="10">
    <source>
        <dbReference type="RefSeq" id="XP_032803698.1"/>
    </source>
</evidence>
<dbReference type="Proteomes" id="UP001318040">
    <property type="component" value="Chromosome 6"/>
</dbReference>
<evidence type="ECO:0000313" key="8">
    <source>
        <dbReference type="Proteomes" id="UP001318040"/>
    </source>
</evidence>
<dbReference type="PANTHER" id="PTHR43851">
    <property type="match status" value="1"/>
</dbReference>
<dbReference type="RefSeq" id="XP_032803698.1">
    <property type="nucleotide sequence ID" value="XM_032947807.1"/>
</dbReference>
<gene>
    <name evidence="9 10 11" type="primary">LOC116939447</name>
</gene>
<keyword evidence="3" id="KW-0808">Transferase</keyword>
<dbReference type="SUPFAM" id="SSF56112">
    <property type="entry name" value="Protein kinase-like (PK-like)"/>
    <property type="match status" value="1"/>
</dbReference>
<organism evidence="8 9">
    <name type="scientific">Petromyzon marinus</name>
    <name type="common">Sea lamprey</name>
    <dbReference type="NCBI Taxonomy" id="7757"/>
    <lineage>
        <taxon>Eukaryota</taxon>
        <taxon>Metazoa</taxon>
        <taxon>Chordata</taxon>
        <taxon>Craniata</taxon>
        <taxon>Vertebrata</taxon>
        <taxon>Cyclostomata</taxon>
        <taxon>Hyperoartia</taxon>
        <taxon>Petromyzontiformes</taxon>
        <taxon>Petromyzontidae</taxon>
        <taxon>Petromyzon</taxon>
    </lineage>
</organism>
<reference evidence="9 10" key="1">
    <citation type="submission" date="2025-04" db="UniProtKB">
        <authorList>
            <consortium name="RefSeq"/>
        </authorList>
    </citation>
    <scope>IDENTIFICATION</scope>
    <source>
        <tissue evidence="9 10">Sperm</tissue>
    </source>
</reference>
<dbReference type="GO" id="GO:0005524">
    <property type="term" value="F:ATP binding"/>
    <property type="evidence" value="ECO:0007669"/>
    <property type="project" value="UniProtKB-KW"/>
</dbReference>
<evidence type="ECO:0000256" key="4">
    <source>
        <dbReference type="ARBA" id="ARBA00022741"/>
    </source>
</evidence>
<dbReference type="PANTHER" id="PTHR43851:SF3">
    <property type="entry name" value="COENZYME Q8"/>
    <property type="match status" value="1"/>
</dbReference>
<dbReference type="AlphaFoldDB" id="A0AAJ7SQJ5"/>
<dbReference type="InterPro" id="IPR034646">
    <property type="entry name" value="ADCK3_dom"/>
</dbReference>
<feature type="region of interest" description="Disordered" evidence="6">
    <location>
        <begin position="15"/>
        <end position="97"/>
    </location>
</feature>
<comment type="pathway">
    <text evidence="1">Cofactor biosynthesis; ubiquinone biosynthesis.</text>
</comment>
<keyword evidence="4" id="KW-0547">Nucleotide-binding</keyword>
<proteinExistence type="inferred from homology"/>
<evidence type="ECO:0000313" key="9">
    <source>
        <dbReference type="RefSeq" id="XP_032803697.1"/>
    </source>
</evidence>
<dbReference type="GO" id="GO:0016740">
    <property type="term" value="F:transferase activity"/>
    <property type="evidence" value="ECO:0007669"/>
    <property type="project" value="UniProtKB-KW"/>
</dbReference>
<keyword evidence="8" id="KW-1185">Reference proteome</keyword>
<dbReference type="RefSeq" id="XP_032803699.1">
    <property type="nucleotide sequence ID" value="XM_032947808.1"/>
</dbReference>
<feature type="domain" description="ABC1 atypical kinase-like" evidence="7">
    <location>
        <begin position="191"/>
        <end position="430"/>
    </location>
</feature>
<comment type="similarity">
    <text evidence="2">Belongs to the protein kinase superfamily. ADCK protein kinase family.</text>
</comment>
<evidence type="ECO:0000256" key="1">
    <source>
        <dbReference type="ARBA" id="ARBA00004749"/>
    </source>
</evidence>
<evidence type="ECO:0000256" key="3">
    <source>
        <dbReference type="ARBA" id="ARBA00022679"/>
    </source>
</evidence>
<evidence type="ECO:0000313" key="11">
    <source>
        <dbReference type="RefSeq" id="XP_032803699.1"/>
    </source>
</evidence>
<evidence type="ECO:0000256" key="2">
    <source>
        <dbReference type="ARBA" id="ARBA00009670"/>
    </source>
</evidence>
<evidence type="ECO:0000259" key="7">
    <source>
        <dbReference type="Pfam" id="PF03109"/>
    </source>
</evidence>
<name>A0AAJ7SQJ5_PETMA</name>
<dbReference type="InterPro" id="IPR051409">
    <property type="entry name" value="Atypical_kinase_ADCK"/>
</dbReference>
<dbReference type="CDD" id="cd13970">
    <property type="entry name" value="ABC1_ADCK3"/>
    <property type="match status" value="1"/>
</dbReference>
<protein>
    <submittedName>
        <fullName evidence="9 10">Atypical kinase COQ8A, mitochondrial-like</fullName>
    </submittedName>
</protein>
<evidence type="ECO:0000256" key="5">
    <source>
        <dbReference type="ARBA" id="ARBA00022840"/>
    </source>
</evidence>
<dbReference type="KEGG" id="pmrn:116939447"/>
<feature type="compositionally biased region" description="Polar residues" evidence="6">
    <location>
        <begin position="74"/>
        <end position="88"/>
    </location>
</feature>
<evidence type="ECO:0000256" key="6">
    <source>
        <dbReference type="SAM" id="MobiDB-lite"/>
    </source>
</evidence>
<dbReference type="InterPro" id="IPR004147">
    <property type="entry name" value="ABC1_dom"/>
</dbReference>
<sequence length="549" mass="61844">MSAEVLLRRSLLGGRMFAGGLNPRGPGGQGDTGLHRTPAWAGWQRPLHRDVDPTRTPAGVEEETTTTTGPRASGSKSRPSKTTPNQLHNEARERTVPSTRIARLANFGGLAVGLGIGALTDYAKKHLGSSTKSQEKKGQWDSSPLLSEANAERIVKTLCKVRGAALKLGQILSIQDDGFINPQLKKIFDRVRQNADFMPTWQMKKVLESEFGPGWKNHVASFEERPFAAASIGQVHQATLTNGTRVAIKIQYPGVAKSIKSDINNLMTMLRVSNVLPEGLFAENVVEVLGKELAWECDYEREARCCKRFRELLKDDPYFTVPRVVEQLSSARVLTTEMVPGVPLDNTEDLPQHEKNKISENILRLCLRELFEFRFMQTDPNWSNFMYDPETCKVALLDFGASREYEVQFTDDYIEVVRAAALDDRDRVLKKLQDLKYLTGYETQPVARMHVEAVMILGEAFAKDEPFEFGTQNTTMRVYNLMPSMLQHRLSPPPEESYSLHRKMSGAFLICVKLGSTFPCKHLFDEVYSNYWQLRRKEGWVPGPDHPLA</sequence>
<keyword evidence="5" id="KW-0067">ATP-binding</keyword>
<dbReference type="GO" id="GO:0006744">
    <property type="term" value="P:ubiquinone biosynthetic process"/>
    <property type="evidence" value="ECO:0007669"/>
    <property type="project" value="TreeGrafter"/>
</dbReference>